<evidence type="ECO:0000256" key="8">
    <source>
        <dbReference type="ARBA" id="ARBA00023002"/>
    </source>
</evidence>
<dbReference type="RefSeq" id="WP_104371686.1">
    <property type="nucleotide sequence ID" value="NZ_BFAV01000092.1"/>
</dbReference>
<evidence type="ECO:0000256" key="6">
    <source>
        <dbReference type="ARBA" id="ARBA00022691"/>
    </source>
</evidence>
<comment type="catalytic activity">
    <reaction evidence="11">
        <text>glycyl-[protein] + reduced [flavodoxin] + S-adenosyl-L-methionine = glycin-2-yl radical-[protein] + semiquinone [flavodoxin] + 5'-deoxyadenosine + L-methionine + H(+)</text>
        <dbReference type="Rhea" id="RHEA:61976"/>
        <dbReference type="Rhea" id="RHEA-COMP:10622"/>
        <dbReference type="Rhea" id="RHEA-COMP:14480"/>
        <dbReference type="Rhea" id="RHEA-COMP:15993"/>
        <dbReference type="Rhea" id="RHEA-COMP:15994"/>
        <dbReference type="ChEBI" id="CHEBI:15378"/>
        <dbReference type="ChEBI" id="CHEBI:17319"/>
        <dbReference type="ChEBI" id="CHEBI:29947"/>
        <dbReference type="ChEBI" id="CHEBI:32722"/>
        <dbReference type="ChEBI" id="CHEBI:57618"/>
        <dbReference type="ChEBI" id="CHEBI:57844"/>
        <dbReference type="ChEBI" id="CHEBI:59789"/>
        <dbReference type="ChEBI" id="CHEBI:140311"/>
    </reaction>
</comment>
<dbReference type="InterPro" id="IPR058240">
    <property type="entry name" value="rSAM_sf"/>
</dbReference>
<comment type="function">
    <text evidence="2 12">Activation of anaerobic ribonucleoside-triphosphate reductase under anaerobic conditions by generation of an organic free radical, using S-adenosylmethionine and reduced flavodoxin as cosubstrates to produce 5'-deoxy-adenosine.</text>
</comment>
<comment type="caution">
    <text evidence="13">The sequence shown here is derived from an EMBL/GenBank/DDBJ whole genome shotgun (WGS) entry which is preliminary data.</text>
</comment>
<organism evidence="13 14">
    <name type="scientific">Desulfocucumis palustris</name>
    <dbReference type="NCBI Taxonomy" id="1898651"/>
    <lineage>
        <taxon>Bacteria</taxon>
        <taxon>Bacillati</taxon>
        <taxon>Bacillota</taxon>
        <taxon>Clostridia</taxon>
        <taxon>Eubacteriales</taxon>
        <taxon>Desulfocucumaceae</taxon>
        <taxon>Desulfocucumis</taxon>
    </lineage>
</organism>
<keyword evidence="7" id="KW-0479">Metal-binding</keyword>
<evidence type="ECO:0000256" key="10">
    <source>
        <dbReference type="ARBA" id="ARBA00023014"/>
    </source>
</evidence>
<keyword evidence="8 12" id="KW-0560">Oxidoreductase</keyword>
<gene>
    <name evidence="13" type="ORF">DCCM_2363</name>
</gene>
<dbReference type="EC" id="1.97.1.-" evidence="12"/>
<dbReference type="InterPro" id="IPR001989">
    <property type="entry name" value="Radical_activat_CS"/>
</dbReference>
<comment type="cofactor">
    <cofactor evidence="1">
        <name>[4Fe-4S] cluster</name>
        <dbReference type="ChEBI" id="CHEBI:49883"/>
    </cofactor>
</comment>
<dbReference type="CDD" id="cd01335">
    <property type="entry name" value="Radical_SAM"/>
    <property type="match status" value="1"/>
</dbReference>
<dbReference type="SFLD" id="SFLDG01066">
    <property type="entry name" value="organic_radical-activating_enz"/>
    <property type="match status" value="1"/>
</dbReference>
<dbReference type="InterPro" id="IPR013785">
    <property type="entry name" value="Aldolase_TIM"/>
</dbReference>
<reference evidence="14" key="1">
    <citation type="submission" date="2018-02" db="EMBL/GenBank/DDBJ databases">
        <title>Genome sequence of Desulfocucumis palustris strain NAW-5.</title>
        <authorList>
            <person name="Watanabe M."/>
            <person name="Kojima H."/>
            <person name="Fukui M."/>
        </authorList>
    </citation>
    <scope>NUCLEOTIDE SEQUENCE [LARGE SCALE GENOMIC DNA]</scope>
    <source>
        <strain evidence="14">NAW-5</strain>
    </source>
</reference>
<dbReference type="Proteomes" id="UP000239549">
    <property type="component" value="Unassembled WGS sequence"/>
</dbReference>
<dbReference type="InterPro" id="IPR007197">
    <property type="entry name" value="rSAM"/>
</dbReference>
<comment type="similarity">
    <text evidence="3 12">Belongs to the organic radical-activating enzymes family.</text>
</comment>
<dbReference type="SFLD" id="SFLDS00029">
    <property type="entry name" value="Radical_SAM"/>
    <property type="match status" value="1"/>
</dbReference>
<accession>A0A2L2XB99</accession>
<evidence type="ECO:0000256" key="3">
    <source>
        <dbReference type="ARBA" id="ARBA00009777"/>
    </source>
</evidence>
<proteinExistence type="inferred from homology"/>
<keyword evidence="14" id="KW-1185">Reference proteome</keyword>
<evidence type="ECO:0000256" key="2">
    <source>
        <dbReference type="ARBA" id="ARBA00003852"/>
    </source>
</evidence>
<sequence>MDWVELAGVLPESVVDGPGLRFVIFTQGCPHRCKGCHNRHTWEPGGGKMYAADELFEQIRANPLLKGITLSGGEPFSQSAPLAGLARRVRDKGMDVICYSGYTWEYLTGHLNGRGNFQELLGVTDYLVDGPFVEELRNFKLPFRGSSNQRIIDVKQSLEQGVIVPAAWGR</sequence>
<evidence type="ECO:0000256" key="1">
    <source>
        <dbReference type="ARBA" id="ARBA00001966"/>
    </source>
</evidence>
<evidence type="ECO:0000313" key="14">
    <source>
        <dbReference type="Proteomes" id="UP000239549"/>
    </source>
</evidence>
<name>A0A2L2XB99_9FIRM</name>
<keyword evidence="5" id="KW-0004">4Fe-4S</keyword>
<protein>
    <recommendedName>
        <fullName evidence="4 12">Anaerobic ribonucleoside-triphosphate reductase-activating protein</fullName>
        <ecNumber evidence="12">1.97.1.-</ecNumber>
    </recommendedName>
</protein>
<evidence type="ECO:0000256" key="9">
    <source>
        <dbReference type="ARBA" id="ARBA00023004"/>
    </source>
</evidence>
<dbReference type="EMBL" id="BFAV01000092">
    <property type="protein sequence ID" value="GBF33264.1"/>
    <property type="molecule type" value="Genomic_DNA"/>
</dbReference>
<dbReference type="Gene3D" id="3.20.20.70">
    <property type="entry name" value="Aldolase class I"/>
    <property type="match status" value="1"/>
</dbReference>
<dbReference type="SFLD" id="SFLDF00299">
    <property type="entry name" value="anaerobic_ribonucleoside-triph"/>
    <property type="match status" value="1"/>
</dbReference>
<dbReference type="AlphaFoldDB" id="A0A2L2XB99"/>
<dbReference type="PANTHER" id="PTHR30352">
    <property type="entry name" value="PYRUVATE FORMATE-LYASE-ACTIVATING ENZYME"/>
    <property type="match status" value="1"/>
</dbReference>
<dbReference type="SUPFAM" id="SSF102114">
    <property type="entry name" value="Radical SAM enzymes"/>
    <property type="match status" value="1"/>
</dbReference>
<evidence type="ECO:0000256" key="7">
    <source>
        <dbReference type="ARBA" id="ARBA00022723"/>
    </source>
</evidence>
<dbReference type="GO" id="GO:0046872">
    <property type="term" value="F:metal ion binding"/>
    <property type="evidence" value="ECO:0007669"/>
    <property type="project" value="UniProtKB-KW"/>
</dbReference>
<dbReference type="SFLD" id="SFLDG01063">
    <property type="entry name" value="activating_enzymes__group_1"/>
    <property type="match status" value="1"/>
</dbReference>
<dbReference type="PANTHER" id="PTHR30352:SF2">
    <property type="entry name" value="ANAEROBIC RIBONUCLEOSIDE-TRIPHOSPHATE REDUCTASE-ACTIVATING PROTEIN"/>
    <property type="match status" value="1"/>
</dbReference>
<dbReference type="Pfam" id="PF13353">
    <property type="entry name" value="Fer4_12"/>
    <property type="match status" value="1"/>
</dbReference>
<dbReference type="InterPro" id="IPR012837">
    <property type="entry name" value="NrdG"/>
</dbReference>
<dbReference type="NCBIfam" id="TIGR02491">
    <property type="entry name" value="NrdG"/>
    <property type="match status" value="1"/>
</dbReference>
<dbReference type="GO" id="GO:0043365">
    <property type="term" value="F:[formate-C-acetyltransferase]-activating enzyme activity"/>
    <property type="evidence" value="ECO:0007669"/>
    <property type="project" value="InterPro"/>
</dbReference>
<dbReference type="InterPro" id="IPR034457">
    <property type="entry name" value="Organic_radical-activating"/>
</dbReference>
<evidence type="ECO:0000256" key="5">
    <source>
        <dbReference type="ARBA" id="ARBA00022485"/>
    </source>
</evidence>
<evidence type="ECO:0000256" key="12">
    <source>
        <dbReference type="PIRNR" id="PIRNR000368"/>
    </source>
</evidence>
<dbReference type="GO" id="GO:0004748">
    <property type="term" value="F:ribonucleoside-diphosphate reductase activity, thioredoxin disulfide as acceptor"/>
    <property type="evidence" value="ECO:0007669"/>
    <property type="project" value="TreeGrafter"/>
</dbReference>
<evidence type="ECO:0000256" key="11">
    <source>
        <dbReference type="ARBA" id="ARBA00047365"/>
    </source>
</evidence>
<evidence type="ECO:0000256" key="4">
    <source>
        <dbReference type="ARBA" id="ARBA00014281"/>
    </source>
</evidence>
<dbReference type="GO" id="GO:0051539">
    <property type="term" value="F:4 iron, 4 sulfur cluster binding"/>
    <property type="evidence" value="ECO:0007669"/>
    <property type="project" value="UniProtKB-KW"/>
</dbReference>
<dbReference type="PIRSF" id="PIRSF000368">
    <property type="entry name" value="NrdG"/>
    <property type="match status" value="1"/>
</dbReference>
<dbReference type="OrthoDB" id="9782387at2"/>
<keyword evidence="10" id="KW-0411">Iron-sulfur</keyword>
<dbReference type="PROSITE" id="PS01087">
    <property type="entry name" value="RADICAL_ACTIVATING"/>
    <property type="match status" value="1"/>
</dbReference>
<keyword evidence="6" id="KW-0949">S-adenosyl-L-methionine</keyword>
<keyword evidence="9" id="KW-0408">Iron</keyword>
<evidence type="ECO:0000313" key="13">
    <source>
        <dbReference type="EMBL" id="GBF33264.1"/>
    </source>
</evidence>